<gene>
    <name evidence="1" type="ORF">AMATHDRAFT_146494</name>
</gene>
<sequence>MKWTAPPDRRELTLLLFSLIIYLVAYNLDTSLRLFGLNPSTTQGVVLTRLGLGGTKYITDDGRKPEGWRDDMEEDVYGSWPWDKNHIAGEGLDVGQPKGTGRHGAMWMNRKDVGPVRSPNLGETRVDQALVWWQENVPKTKLVKHVPGYTILDNVILFNGTMYIVTNEQSSFPEMESIVSTQSGENNAWRFVNTQEGKSIFGSHGGIIRDVTWMSTDVTPHNSTLFALWRIYSSLDPSIDSLGRIRIPPPARLVFPYNLVYTDPNPPRENHWIRRTRVDTGFHPYLAKVVLPHMTCLYAEDWEDYYKMGVPFIVERMVIADRTAAARSVQMGLPAFSPPFTLDASEHWWEPLRRAMATYYDLHEDHATQTVVTYLHRQGESSGPKIEDDDHEQLVRSLKNMARVSRYELNIISTSTLETSWEDKMAAIARSTVVLGVHGNHLFDSMFMKRSPTSTLVEIFPDDTFERDQELAARSIGLRYIAMWRDRKFTSGDLPPIMRPSNDQPVRVDAGAVVEAIHSALS</sequence>
<dbReference type="EMBL" id="KZ302016">
    <property type="protein sequence ID" value="PFH49927.1"/>
    <property type="molecule type" value="Genomic_DNA"/>
</dbReference>
<protein>
    <submittedName>
        <fullName evidence="1">Uncharacterized protein</fullName>
    </submittedName>
</protein>
<dbReference type="AlphaFoldDB" id="A0A2A9NNS8"/>
<evidence type="ECO:0000313" key="1">
    <source>
        <dbReference type="EMBL" id="PFH49927.1"/>
    </source>
</evidence>
<proteinExistence type="predicted"/>
<name>A0A2A9NNS8_9AGAR</name>
<keyword evidence="2" id="KW-1185">Reference proteome</keyword>
<evidence type="ECO:0000313" key="2">
    <source>
        <dbReference type="Proteomes" id="UP000242287"/>
    </source>
</evidence>
<dbReference type="Proteomes" id="UP000242287">
    <property type="component" value="Unassembled WGS sequence"/>
</dbReference>
<organism evidence="1 2">
    <name type="scientific">Amanita thiersii Skay4041</name>
    <dbReference type="NCBI Taxonomy" id="703135"/>
    <lineage>
        <taxon>Eukaryota</taxon>
        <taxon>Fungi</taxon>
        <taxon>Dikarya</taxon>
        <taxon>Basidiomycota</taxon>
        <taxon>Agaricomycotina</taxon>
        <taxon>Agaricomycetes</taxon>
        <taxon>Agaricomycetidae</taxon>
        <taxon>Agaricales</taxon>
        <taxon>Pluteineae</taxon>
        <taxon>Amanitaceae</taxon>
        <taxon>Amanita</taxon>
    </lineage>
</organism>
<reference evidence="1 2" key="1">
    <citation type="submission" date="2014-02" db="EMBL/GenBank/DDBJ databases">
        <title>Transposable element dynamics among asymbiotic and ectomycorrhizal Amanita fungi.</title>
        <authorList>
            <consortium name="DOE Joint Genome Institute"/>
            <person name="Hess J."/>
            <person name="Skrede I."/>
            <person name="Wolfe B."/>
            <person name="LaButti K."/>
            <person name="Ohm R.A."/>
            <person name="Grigoriev I.V."/>
            <person name="Pringle A."/>
        </authorList>
    </citation>
    <scope>NUCLEOTIDE SEQUENCE [LARGE SCALE GENOMIC DNA]</scope>
    <source>
        <strain evidence="1 2">SKay4041</strain>
    </source>
</reference>
<dbReference type="STRING" id="703135.A0A2A9NNS8"/>
<accession>A0A2A9NNS8</accession>
<dbReference type="OrthoDB" id="529273at2759"/>